<accession>A0ABR8XLR7</accession>
<gene>
    <name evidence="3" type="ORF">H9632_07345</name>
</gene>
<reference evidence="3 4" key="1">
    <citation type="submission" date="2020-08" db="EMBL/GenBank/DDBJ databases">
        <title>A Genomic Blueprint of the Chicken Gut Microbiome.</title>
        <authorList>
            <person name="Gilroy R."/>
            <person name="Ravi A."/>
            <person name="Getino M."/>
            <person name="Pursley I."/>
            <person name="Horton D.L."/>
            <person name="Alikhan N.-F."/>
            <person name="Baker D."/>
            <person name="Gharbi K."/>
            <person name="Hall N."/>
            <person name="Watson M."/>
            <person name="Adriaenssens E.M."/>
            <person name="Foster-Nyarko E."/>
            <person name="Jarju S."/>
            <person name="Secka A."/>
            <person name="Antonio M."/>
            <person name="Oren A."/>
            <person name="Chaudhuri R."/>
            <person name="La Ragione R.M."/>
            <person name="Hildebrand F."/>
            <person name="Pallen M.J."/>
        </authorList>
    </citation>
    <scope>NUCLEOTIDE SEQUENCE [LARGE SCALE GENOMIC DNA]</scope>
    <source>
        <strain evidence="3 4">Sa1YVA6</strain>
    </source>
</reference>
<dbReference type="EMBL" id="JACSPW010000005">
    <property type="protein sequence ID" value="MBD8032879.1"/>
    <property type="molecule type" value="Genomic_DNA"/>
</dbReference>
<evidence type="ECO:0000313" key="4">
    <source>
        <dbReference type="Proteomes" id="UP000600565"/>
    </source>
</evidence>
<feature type="domain" description="Right handed beta helix" evidence="2">
    <location>
        <begin position="245"/>
        <end position="381"/>
    </location>
</feature>
<dbReference type="InterPro" id="IPR039448">
    <property type="entry name" value="Beta_helix"/>
</dbReference>
<dbReference type="SUPFAM" id="SSF51126">
    <property type="entry name" value="Pectin lyase-like"/>
    <property type="match status" value="3"/>
</dbReference>
<dbReference type="Pfam" id="PF13229">
    <property type="entry name" value="Beta_helix"/>
    <property type="match status" value="3"/>
</dbReference>
<dbReference type="RefSeq" id="WP_191703461.1">
    <property type="nucleotide sequence ID" value="NZ_JACSPW010000005.1"/>
</dbReference>
<keyword evidence="1" id="KW-0677">Repeat</keyword>
<dbReference type="InterPro" id="IPR011050">
    <property type="entry name" value="Pectin_lyase_fold/virulence"/>
</dbReference>
<proteinExistence type="predicted"/>
<protein>
    <submittedName>
        <fullName evidence="3">Right-handed parallel beta-helix repeat-containing protein</fullName>
    </submittedName>
</protein>
<comment type="caution">
    <text evidence="3">The sequence shown here is derived from an EMBL/GenBank/DDBJ whole genome shotgun (WGS) entry which is preliminary data.</text>
</comment>
<name>A0ABR8XLR7_9BACL</name>
<feature type="domain" description="Right handed beta helix" evidence="2">
    <location>
        <begin position="127"/>
        <end position="235"/>
    </location>
</feature>
<sequence length="644" mass="70924">MVIVKVSTSFFSKVKTISRAVQKATNDDIIVVNAGKYKETLTFLDSKTITAKSAGTVVIEGAILIAKGAVVTFENMTIQPTSQIFVEGQLILKNCVVQGGLTNVLIAMNGGTAQCEKTHFRDATDIGITLISDSKANFEYCHFERNKKVHLLVENSTVHLENCELSKGNQAIWAKSKSNAFLNNVKVHHHTGTQIVVQDHSLLDLKECEIKQGEGNGIYASEHSKIHLAQTIVHHHTLPQLWIQKSTLNVSESQIQHGSESGIMLREYAEATISDTLVSFHKIANVQLTFESLLNMTNSEIFNCQGVGIQLKEKSIANFIDTVFAHNVLPQLFITENSICTLKSVTIEDGKQIGVFTEKGASCSIVSSTITGHKNAALTVIDAELFLLNTTIHHNNGNGLFAVNNAKTTVDNCQFNHNDLAHIAGKNNSSIHISHSELIGGKSIFVIDHCQLDIIDSIIKDGTGAQIEMIDHINANIQNSKIIDGQTNGIIAMKDTSVHIMESQISSHKMPQIIVNDSSIIFKNSELLEGERNGFIIKNHAEALIQDSFISNHGYPQIWIDSESTVELKATQLTEGRESDIYVQNNSVLHATNCIIQNAKFNFNIQAVNFSKIYLAETMVDNSFGSKFYSENNSQITYNMDEIS</sequence>
<dbReference type="InterPro" id="IPR051550">
    <property type="entry name" value="SCF-Subunits/Alg-Epimerases"/>
</dbReference>
<dbReference type="PANTHER" id="PTHR22990:SF15">
    <property type="entry name" value="F-BOX ONLY PROTEIN 10"/>
    <property type="match status" value="1"/>
</dbReference>
<evidence type="ECO:0000256" key="1">
    <source>
        <dbReference type="ARBA" id="ARBA00022737"/>
    </source>
</evidence>
<feature type="domain" description="Right handed beta helix" evidence="2">
    <location>
        <begin position="474"/>
        <end position="603"/>
    </location>
</feature>
<keyword evidence="4" id="KW-1185">Reference proteome</keyword>
<evidence type="ECO:0000313" key="3">
    <source>
        <dbReference type="EMBL" id="MBD8032879.1"/>
    </source>
</evidence>
<dbReference type="Gene3D" id="2.160.20.20">
    <property type="match status" value="1"/>
</dbReference>
<dbReference type="InterPro" id="IPR012334">
    <property type="entry name" value="Pectin_lyas_fold"/>
</dbReference>
<dbReference type="Proteomes" id="UP000600565">
    <property type="component" value="Unassembled WGS sequence"/>
</dbReference>
<dbReference type="PANTHER" id="PTHR22990">
    <property type="entry name" value="F-BOX ONLY PROTEIN"/>
    <property type="match status" value="1"/>
</dbReference>
<dbReference type="InterPro" id="IPR012332">
    <property type="entry name" value="Autotransporter_pectin_lyase_C"/>
</dbReference>
<organism evidence="3 4">
    <name type="scientific">Solibacillus merdavium</name>
    <dbReference type="NCBI Taxonomy" id="2762218"/>
    <lineage>
        <taxon>Bacteria</taxon>
        <taxon>Bacillati</taxon>
        <taxon>Bacillota</taxon>
        <taxon>Bacilli</taxon>
        <taxon>Bacillales</taxon>
        <taxon>Caryophanaceae</taxon>
        <taxon>Solibacillus</taxon>
    </lineage>
</organism>
<dbReference type="Gene3D" id="2.160.20.10">
    <property type="entry name" value="Single-stranded right-handed beta-helix, Pectin lyase-like"/>
    <property type="match status" value="1"/>
</dbReference>
<evidence type="ECO:0000259" key="2">
    <source>
        <dbReference type="Pfam" id="PF13229"/>
    </source>
</evidence>